<accession>A0ABQ9F983</accession>
<evidence type="ECO:0000313" key="7">
    <source>
        <dbReference type="EMBL" id="KAJ8312447.1"/>
    </source>
</evidence>
<comment type="subcellular location">
    <subcellularLocation>
        <location evidence="1">Membrane</location>
        <topology evidence="1">Multi-pass membrane protein</topology>
    </subcellularLocation>
</comment>
<name>A0ABQ9F983_TEGGR</name>
<evidence type="ECO:0000256" key="4">
    <source>
        <dbReference type="ARBA" id="ARBA00023136"/>
    </source>
</evidence>
<evidence type="ECO:0000256" key="1">
    <source>
        <dbReference type="ARBA" id="ARBA00004141"/>
    </source>
</evidence>
<evidence type="ECO:0000256" key="2">
    <source>
        <dbReference type="ARBA" id="ARBA00022692"/>
    </source>
</evidence>
<dbReference type="InterPro" id="IPR003280">
    <property type="entry name" value="2pore_dom_K_chnl"/>
</dbReference>
<sequence length="245" mass="28177">MKVILHILDYISEHSRHEHEPQTESGQHEGKEENETNISLSKLSELNETDIIDDTNNDKDEIIFPTKHITFEKGDEPIASDEPLDDDAILRDHQIQRRLTKRRESKMIQKRKEVINCCKKFVAFLFSHIGLCSLMVAYSILGGIIFQALESPHEEKTKIKVTGVRNEVLSDIVKLAFEAKLDSKRNRANLTKDVEELLKRFQYEVYTATDLHGWNNDDDTTSSEKQWSFASSLLFAITVMTTIGK</sequence>
<keyword evidence="2 6" id="KW-0812">Transmembrane</keyword>
<keyword evidence="4 6" id="KW-0472">Membrane</keyword>
<gene>
    <name evidence="7" type="ORF">KUTeg_009820</name>
</gene>
<dbReference type="PANTHER" id="PTHR11003">
    <property type="entry name" value="POTASSIUM CHANNEL, SUBFAMILY K"/>
    <property type="match status" value="1"/>
</dbReference>
<dbReference type="PANTHER" id="PTHR11003:SF334">
    <property type="entry name" value="FI03418P"/>
    <property type="match status" value="1"/>
</dbReference>
<dbReference type="Gene3D" id="1.10.287.70">
    <property type="match status" value="1"/>
</dbReference>
<proteinExistence type="predicted"/>
<dbReference type="Proteomes" id="UP001217089">
    <property type="component" value="Unassembled WGS sequence"/>
</dbReference>
<protein>
    <submittedName>
        <fullName evidence="7">Uncharacterized protein</fullName>
    </submittedName>
</protein>
<dbReference type="SUPFAM" id="SSF81324">
    <property type="entry name" value="Voltage-gated potassium channels"/>
    <property type="match status" value="1"/>
</dbReference>
<evidence type="ECO:0000313" key="8">
    <source>
        <dbReference type="Proteomes" id="UP001217089"/>
    </source>
</evidence>
<feature type="transmembrane region" description="Helical" evidence="6">
    <location>
        <begin position="121"/>
        <end position="146"/>
    </location>
</feature>
<evidence type="ECO:0000256" key="5">
    <source>
        <dbReference type="SAM" id="MobiDB-lite"/>
    </source>
</evidence>
<feature type="region of interest" description="Disordered" evidence="5">
    <location>
        <begin position="13"/>
        <end position="36"/>
    </location>
</feature>
<keyword evidence="3 6" id="KW-1133">Transmembrane helix</keyword>
<reference evidence="7 8" key="1">
    <citation type="submission" date="2022-12" db="EMBL/GenBank/DDBJ databases">
        <title>Chromosome-level genome of Tegillarca granosa.</title>
        <authorList>
            <person name="Kim J."/>
        </authorList>
    </citation>
    <scope>NUCLEOTIDE SEQUENCE [LARGE SCALE GENOMIC DNA]</scope>
    <source>
        <strain evidence="7">Teg-2019</strain>
        <tissue evidence="7">Adductor muscle</tissue>
    </source>
</reference>
<organism evidence="7 8">
    <name type="scientific">Tegillarca granosa</name>
    <name type="common">Malaysian cockle</name>
    <name type="synonym">Anadara granosa</name>
    <dbReference type="NCBI Taxonomy" id="220873"/>
    <lineage>
        <taxon>Eukaryota</taxon>
        <taxon>Metazoa</taxon>
        <taxon>Spiralia</taxon>
        <taxon>Lophotrochozoa</taxon>
        <taxon>Mollusca</taxon>
        <taxon>Bivalvia</taxon>
        <taxon>Autobranchia</taxon>
        <taxon>Pteriomorphia</taxon>
        <taxon>Arcoida</taxon>
        <taxon>Arcoidea</taxon>
        <taxon>Arcidae</taxon>
        <taxon>Tegillarca</taxon>
    </lineage>
</organism>
<feature type="compositionally biased region" description="Basic and acidic residues" evidence="5">
    <location>
        <begin position="13"/>
        <end position="34"/>
    </location>
</feature>
<evidence type="ECO:0000256" key="3">
    <source>
        <dbReference type="ARBA" id="ARBA00022989"/>
    </source>
</evidence>
<keyword evidence="8" id="KW-1185">Reference proteome</keyword>
<dbReference type="EMBL" id="JARBDR010000440">
    <property type="protein sequence ID" value="KAJ8312447.1"/>
    <property type="molecule type" value="Genomic_DNA"/>
</dbReference>
<evidence type="ECO:0000256" key="6">
    <source>
        <dbReference type="SAM" id="Phobius"/>
    </source>
</evidence>
<comment type="caution">
    <text evidence="7">The sequence shown here is derived from an EMBL/GenBank/DDBJ whole genome shotgun (WGS) entry which is preliminary data.</text>
</comment>